<reference evidence="13 14" key="1">
    <citation type="submission" date="2016-06" db="EMBL/GenBank/DDBJ databases">
        <authorList>
            <person name="Kjaerup R.B."/>
            <person name="Dalgaard T.S."/>
            <person name="Juul-Madsen H.R."/>
        </authorList>
    </citation>
    <scope>NUCLEOTIDE SEQUENCE [LARGE SCALE GENOMIC DNA]</scope>
    <source>
        <strain evidence="13 14">373-A1</strain>
    </source>
</reference>
<feature type="domain" description="HAMP" evidence="12">
    <location>
        <begin position="296"/>
        <end position="351"/>
    </location>
</feature>
<evidence type="ECO:0000256" key="3">
    <source>
        <dbReference type="ARBA" id="ARBA00022500"/>
    </source>
</evidence>
<evidence type="ECO:0000256" key="5">
    <source>
        <dbReference type="ARBA" id="ARBA00022989"/>
    </source>
</evidence>
<dbReference type="PANTHER" id="PTHR32089:SF112">
    <property type="entry name" value="LYSOZYME-LIKE PROTEIN-RELATED"/>
    <property type="match status" value="1"/>
</dbReference>
<evidence type="ECO:0000256" key="8">
    <source>
        <dbReference type="ARBA" id="ARBA00029447"/>
    </source>
</evidence>
<sequence>MNIENLRKTKSLKAKLLKRILPFVIIGSVVISLQGLLISKKSTINTNAKLITQISNLAGESVKSIIKSNLESIGSMAVSSVLVNEEIPLIEKSKVLKLDSETKGDIEIAYIDYNGQAIFSDGTRRDMRDESFYRLCMTGERYFSDIYSEEGQDVIDYAVPVKNEKGVSIGVLYVKRSANDIKKSVESLQVLDSGRVYLLNSDKDIIGYGSMLQNDNGMLAIKDRLKNDESGTEQITINGVEKFVTYGAILGTNLSLIISLDNNEVMSANILARNTSIIISLIVLIVITLSIVIIARQITGQIESVESILNSLSKGDFTENISDDHLSDKTEIGSMYRALSITQESMGNMVKDISKSTNRIDDNASSLAAVSEEQNSLTESIVNSIEDVASGAANQASNLSDILKELESFSIKVNSMTNSVNEINKSASLVGNKASDSNLELSNLVSNIDQFNQAFEEFISLTKNMTDEISKVNEMTGIINNIAEQTNLLALNAAIEAARAGEAGKGFAVVAEEVRKLAEESQNSAGVINSMVKSILMSTKDIVNNTDLMKKELNNQGNIVNGTIKVFEEISEAVDGIVPQIENMTDEFHEITRSKEEIITRVENISYVSEEMSATAEEVAASSEELNSASNEVSGAAQNLTELTSTLKLGISKYKC</sequence>
<proteinExistence type="inferred from homology"/>
<dbReference type="CDD" id="cd18773">
    <property type="entry name" value="PDC1_HK_sensor"/>
    <property type="match status" value="1"/>
</dbReference>
<evidence type="ECO:0000256" key="7">
    <source>
        <dbReference type="ARBA" id="ARBA00023224"/>
    </source>
</evidence>
<dbReference type="PROSITE" id="PS50111">
    <property type="entry name" value="CHEMOTAXIS_TRANSDUC_2"/>
    <property type="match status" value="1"/>
</dbReference>
<dbReference type="InterPro" id="IPR033479">
    <property type="entry name" value="dCache_1"/>
</dbReference>
<keyword evidence="2" id="KW-1003">Cell membrane</keyword>
<evidence type="ECO:0000259" key="11">
    <source>
        <dbReference type="PROSITE" id="PS50111"/>
    </source>
</evidence>
<dbReference type="GO" id="GO:0006935">
    <property type="term" value="P:chemotaxis"/>
    <property type="evidence" value="ECO:0007669"/>
    <property type="project" value="UniProtKB-KW"/>
</dbReference>
<dbReference type="Pfam" id="PF00015">
    <property type="entry name" value="MCPsignal"/>
    <property type="match status" value="1"/>
</dbReference>
<keyword evidence="3" id="KW-0145">Chemotaxis</keyword>
<comment type="subcellular location">
    <subcellularLocation>
        <location evidence="1">Cell membrane</location>
        <topology evidence="1">Multi-pass membrane protein</topology>
    </subcellularLocation>
</comment>
<protein>
    <recommendedName>
        <fullName evidence="15">Methyl-accepting chemotaxis protein</fullName>
    </recommendedName>
</protein>
<evidence type="ECO:0000313" key="14">
    <source>
        <dbReference type="Proteomes" id="UP000092714"/>
    </source>
</evidence>
<dbReference type="Gene3D" id="1.10.287.950">
    <property type="entry name" value="Methyl-accepting chemotaxis protein"/>
    <property type="match status" value="1"/>
</dbReference>
<evidence type="ECO:0000256" key="10">
    <source>
        <dbReference type="SAM" id="Phobius"/>
    </source>
</evidence>
<dbReference type="InterPro" id="IPR004089">
    <property type="entry name" value="MCPsignal_dom"/>
</dbReference>
<dbReference type="PANTHER" id="PTHR32089">
    <property type="entry name" value="METHYL-ACCEPTING CHEMOTAXIS PROTEIN MCPB"/>
    <property type="match status" value="1"/>
</dbReference>
<dbReference type="GO" id="GO:0007165">
    <property type="term" value="P:signal transduction"/>
    <property type="evidence" value="ECO:0007669"/>
    <property type="project" value="UniProtKB-KW"/>
</dbReference>
<dbReference type="AlphaFoldDB" id="A0A1B8RP78"/>
<accession>A0A1B8RP78</accession>
<dbReference type="Proteomes" id="UP000092714">
    <property type="component" value="Unassembled WGS sequence"/>
</dbReference>
<feature type="transmembrane region" description="Helical" evidence="10">
    <location>
        <begin position="20"/>
        <end position="38"/>
    </location>
</feature>
<keyword evidence="7 9" id="KW-0807">Transducer</keyword>
<dbReference type="SMART" id="SM00283">
    <property type="entry name" value="MA"/>
    <property type="match status" value="1"/>
</dbReference>
<evidence type="ECO:0008006" key="15">
    <source>
        <dbReference type="Google" id="ProtNLM"/>
    </source>
</evidence>
<dbReference type="SUPFAM" id="SSF58104">
    <property type="entry name" value="Methyl-accepting chemotaxis protein (MCP) signaling domain"/>
    <property type="match status" value="1"/>
</dbReference>
<evidence type="ECO:0000313" key="13">
    <source>
        <dbReference type="EMBL" id="OBY10625.1"/>
    </source>
</evidence>
<dbReference type="GO" id="GO:0005886">
    <property type="term" value="C:plasma membrane"/>
    <property type="evidence" value="ECO:0007669"/>
    <property type="project" value="UniProtKB-SubCell"/>
</dbReference>
<evidence type="ECO:0000256" key="9">
    <source>
        <dbReference type="PROSITE-ProRule" id="PRU00284"/>
    </source>
</evidence>
<dbReference type="eggNOG" id="COG0840">
    <property type="taxonomic scope" value="Bacteria"/>
</dbReference>
<evidence type="ECO:0000256" key="1">
    <source>
        <dbReference type="ARBA" id="ARBA00004651"/>
    </source>
</evidence>
<gene>
    <name evidence="13" type="ORF">CP373A1_08940</name>
</gene>
<name>A0A1B8RP78_9CLOT</name>
<feature type="domain" description="Methyl-accepting transducer" evidence="11">
    <location>
        <begin position="370"/>
        <end position="627"/>
    </location>
</feature>
<keyword evidence="4 10" id="KW-0812">Transmembrane</keyword>
<dbReference type="InterPro" id="IPR003660">
    <property type="entry name" value="HAMP_dom"/>
</dbReference>
<dbReference type="Gene3D" id="3.30.450.20">
    <property type="entry name" value="PAS domain"/>
    <property type="match status" value="2"/>
</dbReference>
<dbReference type="OrthoDB" id="13222at2"/>
<dbReference type="Pfam" id="PF02743">
    <property type="entry name" value="dCache_1"/>
    <property type="match status" value="1"/>
</dbReference>
<dbReference type="PROSITE" id="PS50885">
    <property type="entry name" value="HAMP"/>
    <property type="match status" value="1"/>
</dbReference>
<dbReference type="RefSeq" id="WP_065254506.1">
    <property type="nucleotide sequence ID" value="NZ_MAPZ01000019.1"/>
</dbReference>
<keyword evidence="6 10" id="KW-0472">Membrane</keyword>
<feature type="transmembrane region" description="Helical" evidence="10">
    <location>
        <begin position="277"/>
        <end position="295"/>
    </location>
</feature>
<evidence type="ECO:0000256" key="2">
    <source>
        <dbReference type="ARBA" id="ARBA00022475"/>
    </source>
</evidence>
<evidence type="ECO:0000256" key="6">
    <source>
        <dbReference type="ARBA" id="ARBA00023136"/>
    </source>
</evidence>
<comment type="similarity">
    <text evidence="8">Belongs to the methyl-accepting chemotaxis (MCP) protein family.</text>
</comment>
<dbReference type="EMBL" id="MAPZ01000019">
    <property type="protein sequence ID" value="OBY10625.1"/>
    <property type="molecule type" value="Genomic_DNA"/>
</dbReference>
<keyword evidence="5 10" id="KW-1133">Transmembrane helix</keyword>
<organism evidence="13 14">
    <name type="scientific">Clostridium paraputrificum</name>
    <dbReference type="NCBI Taxonomy" id="29363"/>
    <lineage>
        <taxon>Bacteria</taxon>
        <taxon>Bacillati</taxon>
        <taxon>Bacillota</taxon>
        <taxon>Clostridia</taxon>
        <taxon>Eubacteriales</taxon>
        <taxon>Clostridiaceae</taxon>
        <taxon>Clostridium</taxon>
    </lineage>
</organism>
<comment type="caution">
    <text evidence="13">The sequence shown here is derived from an EMBL/GenBank/DDBJ whole genome shotgun (WGS) entry which is preliminary data.</text>
</comment>
<keyword evidence="14" id="KW-1185">Reference proteome</keyword>
<evidence type="ECO:0000256" key="4">
    <source>
        <dbReference type="ARBA" id="ARBA00022692"/>
    </source>
</evidence>
<evidence type="ECO:0000259" key="12">
    <source>
        <dbReference type="PROSITE" id="PS50885"/>
    </source>
</evidence>